<dbReference type="AlphaFoldDB" id="A0AAE6FSZ6"/>
<keyword evidence="9" id="KW-1185">Reference proteome</keyword>
<dbReference type="InterPro" id="IPR003783">
    <property type="entry name" value="Regulatory_RecX"/>
</dbReference>
<comment type="subcellular location">
    <subcellularLocation>
        <location evidence="1 5">Cytoplasm</location>
    </subcellularLocation>
</comment>
<evidence type="ECO:0000256" key="4">
    <source>
        <dbReference type="ARBA" id="ARBA00022490"/>
    </source>
</evidence>
<reference evidence="8 9" key="1">
    <citation type="journal article" date="2019" name="ISME J.">
        <title>Evolution in action: habitat transition from sediment to the pelagial leads to genome streamlining in Methylophilaceae.</title>
        <authorList>
            <person name="Salcher M."/>
            <person name="Schaefle D."/>
            <person name="Kaspar M."/>
            <person name="Neuenschwander S.M."/>
            <person name="Ghai R."/>
        </authorList>
    </citation>
    <scope>NUCLEOTIDE SEQUENCE [LARGE SCALE GENOMIC DNA]</scope>
    <source>
        <strain evidence="8 9">MMS-RI-1</strain>
    </source>
</reference>
<protein>
    <recommendedName>
        <fullName evidence="3 5">Regulatory protein RecX</fullName>
    </recommendedName>
</protein>
<dbReference type="HAMAP" id="MF_01114">
    <property type="entry name" value="RecX"/>
    <property type="match status" value="1"/>
</dbReference>
<dbReference type="EMBL" id="CP040986">
    <property type="protein sequence ID" value="QDD13178.1"/>
    <property type="molecule type" value="Genomic_DNA"/>
</dbReference>
<evidence type="ECO:0000256" key="1">
    <source>
        <dbReference type="ARBA" id="ARBA00004496"/>
    </source>
</evidence>
<evidence type="ECO:0000256" key="2">
    <source>
        <dbReference type="ARBA" id="ARBA00009695"/>
    </source>
</evidence>
<sequence length="156" mass="18464">MSNTQNNPLILLKKRALYYLAKREYSHLELKLKLSEYAQSLELNEEALGLFLLSLVSDGWLSNERYCEQFIHAKKNKFGRYKIVRELEEKGIDSALIEQYLSPLKNQELLYAKQVWQKKFKFLPSSKEEWSKQARFLQSRGFDVSLIKKILNAKEE</sequence>
<dbReference type="GO" id="GO:0005737">
    <property type="term" value="C:cytoplasm"/>
    <property type="evidence" value="ECO:0007669"/>
    <property type="project" value="UniProtKB-SubCell"/>
</dbReference>
<organism evidence="8 9">
    <name type="scientific">Candidatus Methylopumilus rimovensis</name>
    <dbReference type="NCBI Taxonomy" id="2588535"/>
    <lineage>
        <taxon>Bacteria</taxon>
        <taxon>Pseudomonadati</taxon>
        <taxon>Pseudomonadota</taxon>
        <taxon>Betaproteobacteria</taxon>
        <taxon>Nitrosomonadales</taxon>
        <taxon>Methylophilaceae</taxon>
        <taxon>Candidatus Methylopumilus</taxon>
    </lineage>
</organism>
<evidence type="ECO:0000256" key="5">
    <source>
        <dbReference type="HAMAP-Rule" id="MF_01114"/>
    </source>
</evidence>
<evidence type="ECO:0000313" key="9">
    <source>
        <dbReference type="Proteomes" id="UP000312102"/>
    </source>
</evidence>
<name>A0AAE6FSZ6_9PROT</name>
<feature type="domain" description="RecX third three-helical" evidence="7">
    <location>
        <begin position="112"/>
        <end position="151"/>
    </location>
</feature>
<gene>
    <name evidence="5" type="primary">recX</name>
    <name evidence="8" type="ORF">FIT61_01620</name>
</gene>
<dbReference type="InterPro" id="IPR036388">
    <property type="entry name" value="WH-like_DNA-bd_sf"/>
</dbReference>
<keyword evidence="4 5" id="KW-0963">Cytoplasm</keyword>
<feature type="domain" description="RecX second three-helical" evidence="6">
    <location>
        <begin position="64"/>
        <end position="101"/>
    </location>
</feature>
<dbReference type="KEGG" id="mrk:FIT61_01620"/>
<comment type="function">
    <text evidence="5">Modulates RecA activity.</text>
</comment>
<comment type="similarity">
    <text evidence="2 5">Belongs to the RecX family.</text>
</comment>
<dbReference type="GO" id="GO:0006282">
    <property type="term" value="P:regulation of DNA repair"/>
    <property type="evidence" value="ECO:0007669"/>
    <property type="project" value="UniProtKB-UniRule"/>
</dbReference>
<dbReference type="InterPro" id="IPR053924">
    <property type="entry name" value="RecX_HTH_2nd"/>
</dbReference>
<evidence type="ECO:0000313" key="8">
    <source>
        <dbReference type="EMBL" id="QDD13178.1"/>
    </source>
</evidence>
<dbReference type="PANTHER" id="PTHR33602">
    <property type="entry name" value="REGULATORY PROTEIN RECX FAMILY PROTEIN"/>
    <property type="match status" value="1"/>
</dbReference>
<dbReference type="InterPro" id="IPR053925">
    <property type="entry name" value="RecX_HTH_3rd"/>
</dbReference>
<proteinExistence type="inferred from homology"/>
<accession>A0AAE6FSZ6</accession>
<dbReference type="Pfam" id="PF02631">
    <property type="entry name" value="RecX_HTH2"/>
    <property type="match status" value="1"/>
</dbReference>
<dbReference type="Gene3D" id="1.10.10.10">
    <property type="entry name" value="Winged helix-like DNA-binding domain superfamily/Winged helix DNA-binding domain"/>
    <property type="match status" value="3"/>
</dbReference>
<evidence type="ECO:0000256" key="3">
    <source>
        <dbReference type="ARBA" id="ARBA00018111"/>
    </source>
</evidence>
<dbReference type="PANTHER" id="PTHR33602:SF1">
    <property type="entry name" value="REGULATORY PROTEIN RECX FAMILY PROTEIN"/>
    <property type="match status" value="1"/>
</dbReference>
<evidence type="ECO:0000259" key="7">
    <source>
        <dbReference type="Pfam" id="PF21981"/>
    </source>
</evidence>
<dbReference type="Pfam" id="PF21981">
    <property type="entry name" value="RecX_HTH3"/>
    <property type="match status" value="1"/>
</dbReference>
<evidence type="ECO:0000259" key="6">
    <source>
        <dbReference type="Pfam" id="PF02631"/>
    </source>
</evidence>
<dbReference type="Proteomes" id="UP000312102">
    <property type="component" value="Chromosome"/>
</dbReference>